<feature type="transmembrane region" description="Helical" evidence="9">
    <location>
        <begin position="128"/>
        <end position="150"/>
    </location>
</feature>
<evidence type="ECO:0000256" key="4">
    <source>
        <dbReference type="ARBA" id="ARBA00022519"/>
    </source>
</evidence>
<evidence type="ECO:0000259" key="10">
    <source>
        <dbReference type="Pfam" id="PF04290"/>
    </source>
</evidence>
<evidence type="ECO:0000256" key="9">
    <source>
        <dbReference type="RuleBase" id="RU369079"/>
    </source>
</evidence>
<comment type="subunit">
    <text evidence="9">The complex comprises the extracytoplasmic solute receptor protein and the two transmembrane proteins.</text>
</comment>
<comment type="subcellular location">
    <subcellularLocation>
        <location evidence="1 9">Cell inner membrane</location>
        <topology evidence="1 9">Multi-pass membrane protein</topology>
    </subcellularLocation>
</comment>
<name>A0A511QPB5_9VIBR</name>
<feature type="transmembrane region" description="Helical" evidence="9">
    <location>
        <begin position="90"/>
        <end position="108"/>
    </location>
</feature>
<dbReference type="InterPro" id="IPR007387">
    <property type="entry name" value="TRAP_DctQ"/>
</dbReference>
<accession>A0A511QPB5</accession>
<evidence type="ECO:0000313" key="11">
    <source>
        <dbReference type="EMBL" id="GEM79160.1"/>
    </source>
</evidence>
<keyword evidence="2 9" id="KW-0813">Transport</keyword>
<evidence type="ECO:0000256" key="7">
    <source>
        <dbReference type="ARBA" id="ARBA00023136"/>
    </source>
</evidence>
<evidence type="ECO:0000256" key="1">
    <source>
        <dbReference type="ARBA" id="ARBA00004429"/>
    </source>
</evidence>
<dbReference type="PANTHER" id="PTHR35011">
    <property type="entry name" value="2,3-DIKETO-L-GULONATE TRAP TRANSPORTER SMALL PERMEASE PROTEIN YIAM"/>
    <property type="match status" value="1"/>
</dbReference>
<feature type="domain" description="Tripartite ATP-independent periplasmic transporters DctQ component" evidence="10">
    <location>
        <begin position="27"/>
        <end position="156"/>
    </location>
</feature>
<dbReference type="OrthoDB" id="2085311at2"/>
<dbReference type="GO" id="GO:0015740">
    <property type="term" value="P:C4-dicarboxylate transport"/>
    <property type="evidence" value="ECO:0007669"/>
    <property type="project" value="TreeGrafter"/>
</dbReference>
<keyword evidence="7 9" id="KW-0472">Membrane</keyword>
<keyword evidence="12" id="KW-1185">Reference proteome</keyword>
<dbReference type="InterPro" id="IPR055348">
    <property type="entry name" value="DctQ"/>
</dbReference>
<evidence type="ECO:0000256" key="5">
    <source>
        <dbReference type="ARBA" id="ARBA00022692"/>
    </source>
</evidence>
<evidence type="ECO:0000256" key="6">
    <source>
        <dbReference type="ARBA" id="ARBA00022989"/>
    </source>
</evidence>
<dbReference type="Pfam" id="PF04290">
    <property type="entry name" value="DctQ"/>
    <property type="match status" value="1"/>
</dbReference>
<comment type="similarity">
    <text evidence="8 9">Belongs to the TRAP transporter small permease family.</text>
</comment>
<comment type="caution">
    <text evidence="11">The sequence shown here is derived from an EMBL/GenBank/DDBJ whole genome shotgun (WGS) entry which is preliminary data.</text>
</comment>
<keyword evidence="6 9" id="KW-1133">Transmembrane helix</keyword>
<evidence type="ECO:0000313" key="12">
    <source>
        <dbReference type="Proteomes" id="UP000321113"/>
    </source>
</evidence>
<feature type="transmembrane region" description="Helical" evidence="9">
    <location>
        <begin position="51"/>
        <end position="69"/>
    </location>
</feature>
<dbReference type="GO" id="GO:0022857">
    <property type="term" value="F:transmembrane transporter activity"/>
    <property type="evidence" value="ECO:0007669"/>
    <property type="project" value="UniProtKB-UniRule"/>
</dbReference>
<proteinExistence type="inferred from homology"/>
<gene>
    <name evidence="11" type="ORF">VSU01S_14050</name>
</gene>
<dbReference type="PANTHER" id="PTHR35011:SF2">
    <property type="entry name" value="2,3-DIKETO-L-GULONATE TRAP TRANSPORTER SMALL PERMEASE PROTEIN YIAM"/>
    <property type="match status" value="1"/>
</dbReference>
<protein>
    <recommendedName>
        <fullName evidence="9">TRAP transporter small permease protein</fullName>
    </recommendedName>
</protein>
<evidence type="ECO:0000256" key="3">
    <source>
        <dbReference type="ARBA" id="ARBA00022475"/>
    </source>
</evidence>
<dbReference type="AlphaFoldDB" id="A0A511QPB5"/>
<comment type="function">
    <text evidence="9">Part of the tripartite ATP-independent periplasmic (TRAP) transport system.</text>
</comment>
<keyword evidence="5 9" id="KW-0812">Transmembrane</keyword>
<evidence type="ECO:0000256" key="2">
    <source>
        <dbReference type="ARBA" id="ARBA00022448"/>
    </source>
</evidence>
<organism evidence="11 12">
    <name type="scientific">Vibrio superstes NBRC 103154</name>
    <dbReference type="NCBI Taxonomy" id="1219062"/>
    <lineage>
        <taxon>Bacteria</taxon>
        <taxon>Pseudomonadati</taxon>
        <taxon>Pseudomonadota</taxon>
        <taxon>Gammaproteobacteria</taxon>
        <taxon>Vibrionales</taxon>
        <taxon>Vibrionaceae</taxon>
        <taxon>Vibrio</taxon>
    </lineage>
</organism>
<reference evidence="11 12" key="1">
    <citation type="submission" date="2019-07" db="EMBL/GenBank/DDBJ databases">
        <title>Whole genome shotgun sequence of Vibrio superstes NBRC 103154.</title>
        <authorList>
            <person name="Hosoyama A."/>
            <person name="Uohara A."/>
            <person name="Ohji S."/>
            <person name="Ichikawa N."/>
        </authorList>
    </citation>
    <scope>NUCLEOTIDE SEQUENCE [LARGE SCALE GENOMIC DNA]</scope>
    <source>
        <strain evidence="11 12">NBRC 103154</strain>
    </source>
</reference>
<keyword evidence="4 9" id="KW-0997">Cell inner membrane</keyword>
<dbReference type="GO" id="GO:0005886">
    <property type="term" value="C:plasma membrane"/>
    <property type="evidence" value="ECO:0007669"/>
    <property type="project" value="UniProtKB-SubCell"/>
</dbReference>
<feature type="transmembrane region" description="Helical" evidence="9">
    <location>
        <begin position="16"/>
        <end position="36"/>
    </location>
</feature>
<dbReference type="EMBL" id="BJXK01000004">
    <property type="protein sequence ID" value="GEM79160.1"/>
    <property type="molecule type" value="Genomic_DNA"/>
</dbReference>
<dbReference type="Proteomes" id="UP000321113">
    <property type="component" value="Unassembled WGS sequence"/>
</dbReference>
<keyword evidence="3" id="KW-1003">Cell membrane</keyword>
<evidence type="ECO:0000256" key="8">
    <source>
        <dbReference type="ARBA" id="ARBA00038436"/>
    </source>
</evidence>
<sequence>MYSILRQFKTLLDKTILTFCGVAIVTLVVTVTWQVFSRYVLNDPSSFTDELARYTMIWFGLAGASYLFGKNGHLAITLFIGSVKTAHRKYFHVLINLVSVTFISLAMVKGGMLLMSRTMMQFSPALQIPMAYVYFILPLSGIVMLIYLALNTMELFAPAQDLKEGE</sequence>